<feature type="transmembrane region" description="Helical" evidence="5">
    <location>
        <begin position="323"/>
        <end position="340"/>
    </location>
</feature>
<dbReference type="OrthoDB" id="783189at2"/>
<keyword evidence="3 5" id="KW-1133">Transmembrane helix</keyword>
<feature type="transmembrane region" description="Helical" evidence="5">
    <location>
        <begin position="180"/>
        <end position="199"/>
    </location>
</feature>
<dbReference type="RefSeq" id="WP_071062178.1">
    <property type="nucleotide sequence ID" value="NZ_MAXA01000125.1"/>
</dbReference>
<dbReference type="Pfam" id="PF07690">
    <property type="entry name" value="MFS_1"/>
    <property type="match status" value="1"/>
</dbReference>
<dbReference type="Proteomes" id="UP000179769">
    <property type="component" value="Unassembled WGS sequence"/>
</dbReference>
<dbReference type="CDD" id="cd17321">
    <property type="entry name" value="MFS_MMR_MDR_like"/>
    <property type="match status" value="1"/>
</dbReference>
<feature type="transmembrane region" description="Helical" evidence="5">
    <location>
        <begin position="449"/>
        <end position="468"/>
    </location>
</feature>
<dbReference type="PANTHER" id="PTHR42718:SF39">
    <property type="entry name" value="ACTINORHODIN TRANSPORTER-RELATED"/>
    <property type="match status" value="1"/>
</dbReference>
<feature type="transmembrane region" description="Helical" evidence="5">
    <location>
        <begin position="410"/>
        <end position="437"/>
    </location>
</feature>
<feature type="transmembrane region" description="Helical" evidence="5">
    <location>
        <begin position="150"/>
        <end position="174"/>
    </location>
</feature>
<organism evidence="7 8">
    <name type="scientific">Parafrankia soli</name>
    <dbReference type="NCBI Taxonomy" id="2599596"/>
    <lineage>
        <taxon>Bacteria</taxon>
        <taxon>Bacillati</taxon>
        <taxon>Actinomycetota</taxon>
        <taxon>Actinomycetes</taxon>
        <taxon>Frankiales</taxon>
        <taxon>Frankiaceae</taxon>
        <taxon>Parafrankia</taxon>
    </lineage>
</organism>
<dbReference type="EMBL" id="MAXA01000125">
    <property type="protein sequence ID" value="OHV35565.1"/>
    <property type="molecule type" value="Genomic_DNA"/>
</dbReference>
<dbReference type="InterPro" id="IPR011701">
    <property type="entry name" value="MFS"/>
</dbReference>
<feature type="transmembrane region" description="Helical" evidence="5">
    <location>
        <begin position="21"/>
        <end position="48"/>
    </location>
</feature>
<feature type="transmembrane region" description="Helical" evidence="5">
    <location>
        <begin position="347"/>
        <end position="366"/>
    </location>
</feature>
<feature type="transmembrane region" description="Helical" evidence="5">
    <location>
        <begin position="60"/>
        <end position="80"/>
    </location>
</feature>
<comment type="caution">
    <text evidence="7">The sequence shown here is derived from an EMBL/GenBank/DDBJ whole genome shotgun (WGS) entry which is preliminary data.</text>
</comment>
<comment type="subcellular location">
    <subcellularLocation>
        <location evidence="1">Cell membrane</location>
        <topology evidence="1">Multi-pass membrane protein</topology>
    </subcellularLocation>
</comment>
<proteinExistence type="predicted"/>
<dbReference type="GO" id="GO:0022857">
    <property type="term" value="F:transmembrane transporter activity"/>
    <property type="evidence" value="ECO:0007669"/>
    <property type="project" value="InterPro"/>
</dbReference>
<feature type="transmembrane region" description="Helical" evidence="5">
    <location>
        <begin position="117"/>
        <end position="138"/>
    </location>
</feature>
<dbReference type="PRINTS" id="PR01036">
    <property type="entry name" value="TCRTETB"/>
</dbReference>
<evidence type="ECO:0000313" key="7">
    <source>
        <dbReference type="EMBL" id="OHV35565.1"/>
    </source>
</evidence>
<gene>
    <name evidence="7" type="ORF">BBK14_14920</name>
</gene>
<feature type="transmembrane region" description="Helical" evidence="5">
    <location>
        <begin position="378"/>
        <end position="398"/>
    </location>
</feature>
<feature type="transmembrane region" description="Helical" evidence="5">
    <location>
        <begin position="92"/>
        <end position="111"/>
    </location>
</feature>
<name>A0A1S1QQK0_9ACTN</name>
<keyword evidence="4 5" id="KW-0472">Membrane</keyword>
<evidence type="ECO:0000256" key="5">
    <source>
        <dbReference type="SAM" id="Phobius"/>
    </source>
</evidence>
<sequence>MVEATHTSRTRAPHPATERPAAGGALLAVILLGQFMAILDVSIVNVALPTLRTDLDVSGAGLQLIVAGYVLSYAVLLITGARLGGMFGHRRVFNAGLAGFTVASLACGLAPGTSSLIAFRFLQGVSAALMTPQVMSLIQRNFAGAARMRALGYFSAVIAGGVVVGQAAGGLLVSANLFDAGWRTVFLVNVPIGVLLLVVGRRVMPSDEGRAGVDLDIPGLLVLSAAVLLFVMPLILGHELGWPAWTAVSLAASVVLFVVFVLVERWVAARGRRPLISGRVLRAPGLLPAAGTLLLGPASWAGFLFTTTLHLQGDLGMSPLRSGLAFVPCVVAFAAVGLSWQRLPSSWHANLIPVGLVFAAVSYLFLGPLAGGGARYEILTALIGLGLGVMSIIISVTLEHVPVEDAADASGLLLTLMQLGQVIGIATVGTVFLTTAADGGSTRDAEYSTGWALAAVAFVAAASALLLARRRGRQLRVVVPVQAHDVDPDRADQVIVAAPTVPTGA</sequence>
<dbReference type="InterPro" id="IPR020846">
    <property type="entry name" value="MFS_dom"/>
</dbReference>
<feature type="transmembrane region" description="Helical" evidence="5">
    <location>
        <begin position="219"/>
        <end position="236"/>
    </location>
</feature>
<evidence type="ECO:0000256" key="3">
    <source>
        <dbReference type="ARBA" id="ARBA00022989"/>
    </source>
</evidence>
<protein>
    <submittedName>
        <fullName evidence="7">Transporter</fullName>
    </submittedName>
</protein>
<evidence type="ECO:0000259" key="6">
    <source>
        <dbReference type="PROSITE" id="PS50850"/>
    </source>
</evidence>
<keyword evidence="8" id="KW-1185">Reference proteome</keyword>
<dbReference type="PANTHER" id="PTHR42718">
    <property type="entry name" value="MAJOR FACILITATOR SUPERFAMILY MULTIDRUG TRANSPORTER MFSC"/>
    <property type="match status" value="1"/>
</dbReference>
<reference evidence="8" key="1">
    <citation type="submission" date="2016-07" db="EMBL/GenBank/DDBJ databases">
        <title>Frankia sp. NRRL B-16219 Genome sequencing.</title>
        <authorList>
            <person name="Ghodhbane-Gtari F."/>
            <person name="Swanson E."/>
            <person name="Gueddou A."/>
            <person name="Louati M."/>
            <person name="Nouioui I."/>
            <person name="Hezbri K."/>
            <person name="Abebe-Akele F."/>
            <person name="Simpson S."/>
            <person name="Morris K."/>
            <person name="Thomas K."/>
            <person name="Gtari M."/>
            <person name="Tisa L.S."/>
        </authorList>
    </citation>
    <scope>NUCLEOTIDE SEQUENCE [LARGE SCALE GENOMIC DNA]</scope>
    <source>
        <strain evidence="8">NRRL B-16219</strain>
    </source>
</reference>
<feature type="transmembrane region" description="Helical" evidence="5">
    <location>
        <begin position="242"/>
        <end position="263"/>
    </location>
</feature>
<evidence type="ECO:0000256" key="2">
    <source>
        <dbReference type="ARBA" id="ARBA00022692"/>
    </source>
</evidence>
<dbReference type="PROSITE" id="PS50850">
    <property type="entry name" value="MFS"/>
    <property type="match status" value="1"/>
</dbReference>
<dbReference type="Gene3D" id="1.20.1250.20">
    <property type="entry name" value="MFS general substrate transporter like domains"/>
    <property type="match status" value="2"/>
</dbReference>
<accession>A0A1S1QQK0</accession>
<dbReference type="GO" id="GO:0005886">
    <property type="term" value="C:plasma membrane"/>
    <property type="evidence" value="ECO:0007669"/>
    <property type="project" value="UniProtKB-SubCell"/>
</dbReference>
<keyword evidence="2 5" id="KW-0812">Transmembrane</keyword>
<evidence type="ECO:0000313" key="8">
    <source>
        <dbReference type="Proteomes" id="UP000179769"/>
    </source>
</evidence>
<dbReference type="InterPro" id="IPR036259">
    <property type="entry name" value="MFS_trans_sf"/>
</dbReference>
<feature type="transmembrane region" description="Helical" evidence="5">
    <location>
        <begin position="284"/>
        <end position="303"/>
    </location>
</feature>
<dbReference type="SUPFAM" id="SSF103473">
    <property type="entry name" value="MFS general substrate transporter"/>
    <property type="match status" value="2"/>
</dbReference>
<dbReference type="AlphaFoldDB" id="A0A1S1QQK0"/>
<evidence type="ECO:0000256" key="4">
    <source>
        <dbReference type="ARBA" id="ARBA00023136"/>
    </source>
</evidence>
<feature type="domain" description="Major facilitator superfamily (MFS) profile" evidence="6">
    <location>
        <begin position="26"/>
        <end position="472"/>
    </location>
</feature>
<evidence type="ECO:0000256" key="1">
    <source>
        <dbReference type="ARBA" id="ARBA00004651"/>
    </source>
</evidence>